<keyword evidence="1" id="KW-0472">Membrane</keyword>
<keyword evidence="1" id="KW-0812">Transmembrane</keyword>
<proteinExistence type="predicted"/>
<keyword evidence="3" id="KW-1185">Reference proteome</keyword>
<evidence type="ECO:0000256" key="1">
    <source>
        <dbReference type="SAM" id="Phobius"/>
    </source>
</evidence>
<protein>
    <submittedName>
        <fullName evidence="2">Uncharacterized protein</fullName>
    </submittedName>
</protein>
<accession>A0A8R1XTY7</accession>
<reference evidence="3" key="1">
    <citation type="submission" date="2013-10" db="EMBL/GenBank/DDBJ databases">
        <title>Genome sequencing of Onchocerca volvulus.</title>
        <authorList>
            <person name="Cotton J."/>
            <person name="Tsai J."/>
            <person name="Stanley E."/>
            <person name="Tracey A."/>
            <person name="Holroyd N."/>
            <person name="Lustigman S."/>
            <person name="Berriman M."/>
        </authorList>
    </citation>
    <scope>NUCLEOTIDE SEQUENCE</scope>
</reference>
<organism evidence="2 3">
    <name type="scientific">Onchocerca volvulus</name>
    <dbReference type="NCBI Taxonomy" id="6282"/>
    <lineage>
        <taxon>Eukaryota</taxon>
        <taxon>Metazoa</taxon>
        <taxon>Ecdysozoa</taxon>
        <taxon>Nematoda</taxon>
        <taxon>Chromadorea</taxon>
        <taxon>Rhabditida</taxon>
        <taxon>Spirurina</taxon>
        <taxon>Spiruromorpha</taxon>
        <taxon>Filarioidea</taxon>
        <taxon>Onchocercidae</taxon>
        <taxon>Onchocerca</taxon>
    </lineage>
</organism>
<evidence type="ECO:0000313" key="3">
    <source>
        <dbReference type="Proteomes" id="UP000024404"/>
    </source>
</evidence>
<dbReference type="AlphaFoldDB" id="A0A8R1XTY7"/>
<feature type="transmembrane region" description="Helical" evidence="1">
    <location>
        <begin position="37"/>
        <end position="59"/>
    </location>
</feature>
<dbReference type="EMBL" id="CMVM020000060">
    <property type="status" value="NOT_ANNOTATED_CDS"/>
    <property type="molecule type" value="Genomic_DNA"/>
</dbReference>
<evidence type="ECO:0000313" key="2">
    <source>
        <dbReference type="EnsemblMetazoa" id="OVOC1944.1"/>
    </source>
</evidence>
<reference evidence="2" key="2">
    <citation type="submission" date="2022-06" db="UniProtKB">
        <authorList>
            <consortium name="EnsemblMetazoa"/>
        </authorList>
    </citation>
    <scope>IDENTIFICATION</scope>
</reference>
<feature type="transmembrane region" description="Helical" evidence="1">
    <location>
        <begin position="127"/>
        <end position="145"/>
    </location>
</feature>
<feature type="transmembrane region" description="Helical" evidence="1">
    <location>
        <begin position="190"/>
        <end position="208"/>
    </location>
</feature>
<feature type="transmembrane region" description="Helical" evidence="1">
    <location>
        <begin position="71"/>
        <end position="92"/>
    </location>
</feature>
<keyword evidence="1" id="KW-1133">Transmembrane helix</keyword>
<sequence>MDFYNDGSNFNDTNSLGIPECADLGLYCSELYTAENLIAYISTIGNFIFIPFMLYLIFVKMKDGFLKYFTLNVMFMCITSSIAVFVADAIYISKLFHRLEGNEIYLNVTNHYAYIETWTIQFNHLGFMWYHALMLYAAIVSYLPYGNPILYTNKFVKKSQIPHYVVLHISVLLWGGFTIVMLHQTGSSDLTHIALFIALFIVAVMGTIKINKCNLLGLILSKFQNYNTNVYAHLLYTLIPLKSLLCQCLRDPPSINKKRLLTIESSSKDVLPRG</sequence>
<name>A0A8R1XTY7_ONCVO</name>
<feature type="transmembrane region" description="Helical" evidence="1">
    <location>
        <begin position="165"/>
        <end position="184"/>
    </location>
</feature>
<dbReference type="Proteomes" id="UP000024404">
    <property type="component" value="Unassembled WGS sequence"/>
</dbReference>
<dbReference type="EnsemblMetazoa" id="OVOC1944.1">
    <property type="protein sequence ID" value="OVOC1944.1"/>
    <property type="gene ID" value="WBGene00238753"/>
</dbReference>